<evidence type="ECO:0000256" key="5">
    <source>
        <dbReference type="SAM" id="Phobius"/>
    </source>
</evidence>
<sequence length="201" mass="22225">MQPDLVKYYRHSADWDDLVDHMQNNFECCGIGPLAYQDWDRNGRYRCAASNPSNDRCSVPESCCRVKSAGCGRNVLSKSWDDVKKRIYGESCLDSVLSSVRRNVVVVGGVALLASIGLLLVVATTRDYMNGLRLAAERQENAAASKPSRQPSLAAQVKDYAHGTTSVAYHQAVPQFSYHAVPSQVLTAEMVPPYPTYCYQP</sequence>
<gene>
    <name evidence="6" type="ORF">V5799_031520</name>
</gene>
<evidence type="ECO:0000256" key="3">
    <source>
        <dbReference type="ARBA" id="ARBA00022989"/>
    </source>
</evidence>
<reference evidence="6 7" key="1">
    <citation type="journal article" date="2023" name="Arcadia Sci">
        <title>De novo assembly of a long-read Amblyomma americanum tick genome.</title>
        <authorList>
            <person name="Chou S."/>
            <person name="Poskanzer K.E."/>
            <person name="Rollins M."/>
            <person name="Thuy-Boun P.S."/>
        </authorList>
    </citation>
    <scope>NUCLEOTIDE SEQUENCE [LARGE SCALE GENOMIC DNA]</scope>
    <source>
        <strain evidence="6">F_SG_1</strain>
        <tissue evidence="6">Salivary glands</tissue>
    </source>
</reference>
<accession>A0AAQ4EK10</accession>
<keyword evidence="3 5" id="KW-1133">Transmembrane helix</keyword>
<organism evidence="6 7">
    <name type="scientific">Amblyomma americanum</name>
    <name type="common">Lone star tick</name>
    <dbReference type="NCBI Taxonomy" id="6943"/>
    <lineage>
        <taxon>Eukaryota</taxon>
        <taxon>Metazoa</taxon>
        <taxon>Ecdysozoa</taxon>
        <taxon>Arthropoda</taxon>
        <taxon>Chelicerata</taxon>
        <taxon>Arachnida</taxon>
        <taxon>Acari</taxon>
        <taxon>Parasitiformes</taxon>
        <taxon>Ixodida</taxon>
        <taxon>Ixodoidea</taxon>
        <taxon>Ixodidae</taxon>
        <taxon>Amblyomminae</taxon>
        <taxon>Amblyomma</taxon>
    </lineage>
</organism>
<dbReference type="InterPro" id="IPR018499">
    <property type="entry name" value="Tetraspanin/Peripherin"/>
</dbReference>
<evidence type="ECO:0000256" key="2">
    <source>
        <dbReference type="ARBA" id="ARBA00022692"/>
    </source>
</evidence>
<comment type="caution">
    <text evidence="6">The sequence shown here is derived from an EMBL/GenBank/DDBJ whole genome shotgun (WGS) entry which is preliminary data.</text>
</comment>
<comment type="subcellular location">
    <subcellularLocation>
        <location evidence="1">Membrane</location>
        <topology evidence="1">Multi-pass membrane protein</topology>
    </subcellularLocation>
</comment>
<proteinExistence type="predicted"/>
<dbReference type="SUPFAM" id="SSF48652">
    <property type="entry name" value="Tetraspanin"/>
    <property type="match status" value="1"/>
</dbReference>
<protein>
    <submittedName>
        <fullName evidence="6">Uncharacterized protein</fullName>
    </submittedName>
</protein>
<dbReference type="GO" id="GO:0016020">
    <property type="term" value="C:membrane"/>
    <property type="evidence" value="ECO:0007669"/>
    <property type="project" value="UniProtKB-SubCell"/>
</dbReference>
<name>A0AAQ4EK10_AMBAM</name>
<keyword evidence="2 5" id="KW-0812">Transmembrane</keyword>
<dbReference type="InterPro" id="IPR008952">
    <property type="entry name" value="Tetraspanin_EC2_sf"/>
</dbReference>
<keyword evidence="4 5" id="KW-0472">Membrane</keyword>
<evidence type="ECO:0000313" key="7">
    <source>
        <dbReference type="Proteomes" id="UP001321473"/>
    </source>
</evidence>
<dbReference type="Gene3D" id="1.10.1450.10">
    <property type="entry name" value="Tetraspanin"/>
    <property type="match status" value="1"/>
</dbReference>
<dbReference type="EMBL" id="JARKHS020014478">
    <property type="protein sequence ID" value="KAK8775135.1"/>
    <property type="molecule type" value="Genomic_DNA"/>
</dbReference>
<evidence type="ECO:0000256" key="1">
    <source>
        <dbReference type="ARBA" id="ARBA00004141"/>
    </source>
</evidence>
<feature type="transmembrane region" description="Helical" evidence="5">
    <location>
        <begin position="104"/>
        <end position="123"/>
    </location>
</feature>
<dbReference type="Proteomes" id="UP001321473">
    <property type="component" value="Unassembled WGS sequence"/>
</dbReference>
<evidence type="ECO:0000313" key="6">
    <source>
        <dbReference type="EMBL" id="KAK8775135.1"/>
    </source>
</evidence>
<keyword evidence="7" id="KW-1185">Reference proteome</keyword>
<dbReference type="Pfam" id="PF00335">
    <property type="entry name" value="Tetraspanin"/>
    <property type="match status" value="1"/>
</dbReference>
<evidence type="ECO:0000256" key="4">
    <source>
        <dbReference type="ARBA" id="ARBA00023136"/>
    </source>
</evidence>
<dbReference type="AlphaFoldDB" id="A0AAQ4EK10"/>